<dbReference type="InterPro" id="IPR005500">
    <property type="entry name" value="DUF309"/>
</dbReference>
<dbReference type="Pfam" id="PF03745">
    <property type="entry name" value="DUF309"/>
    <property type="match status" value="1"/>
</dbReference>
<dbReference type="PANTHER" id="PTHR34796">
    <property type="entry name" value="EXPRESSED PROTEIN"/>
    <property type="match status" value="1"/>
</dbReference>
<sequence>MNHTTQYPEEYIKYLVYFHGERDYFECHEILEEYWKEKEKPELDAAWVGLIQVAVSLYHQRRNNVKGAIKMMRSAISNLTEIDLQMLGINAKVFLEQLRSRLTNLISNEALVYEDMNIPLKDVHLIKKCKQLCKDNNLSWQSHSNINDEALIHKHTLRDRSEVIKSRELAKTEKNKK</sequence>
<dbReference type="SUPFAM" id="SSF140663">
    <property type="entry name" value="TTHA0068-like"/>
    <property type="match status" value="1"/>
</dbReference>
<dbReference type="PANTHER" id="PTHR34796:SF1">
    <property type="entry name" value="EXPRESSED PROTEIN"/>
    <property type="match status" value="1"/>
</dbReference>
<comment type="caution">
    <text evidence="1">The sequence shown here is derived from an EMBL/GenBank/DDBJ whole genome shotgun (WGS) entry which is preliminary data.</text>
</comment>
<reference evidence="1 2" key="1">
    <citation type="submission" date="2023-08" db="EMBL/GenBank/DDBJ databases">
        <authorList>
            <person name="Park J.-S."/>
        </authorList>
    </citation>
    <scope>NUCLEOTIDE SEQUENCE [LARGE SCALE GENOMIC DNA]</scope>
    <source>
        <strain evidence="1 2">2205SS18-9</strain>
    </source>
</reference>
<evidence type="ECO:0000313" key="1">
    <source>
        <dbReference type="EMBL" id="MDP5273955.1"/>
    </source>
</evidence>
<gene>
    <name evidence="1" type="ORF">Q5Y73_07555</name>
</gene>
<dbReference type="RefSeq" id="WP_305991249.1">
    <property type="nucleotide sequence ID" value="NZ_JAVAMP010000002.1"/>
</dbReference>
<dbReference type="InterPro" id="IPR023203">
    <property type="entry name" value="TTHA0068_sf"/>
</dbReference>
<evidence type="ECO:0000313" key="2">
    <source>
        <dbReference type="Proteomes" id="UP001231941"/>
    </source>
</evidence>
<accession>A0ABT9IX58</accession>
<organism evidence="1 2">
    <name type="scientific">Chengkuizengella axinellae</name>
    <dbReference type="NCBI Taxonomy" id="3064388"/>
    <lineage>
        <taxon>Bacteria</taxon>
        <taxon>Bacillati</taxon>
        <taxon>Bacillota</taxon>
        <taxon>Bacilli</taxon>
        <taxon>Bacillales</taxon>
        <taxon>Paenibacillaceae</taxon>
        <taxon>Chengkuizengella</taxon>
    </lineage>
</organism>
<keyword evidence="2" id="KW-1185">Reference proteome</keyword>
<dbReference type="Gene3D" id="1.10.3450.10">
    <property type="entry name" value="TTHA0068-like"/>
    <property type="match status" value="1"/>
</dbReference>
<protein>
    <submittedName>
        <fullName evidence="1">DUF309 domain-containing protein</fullName>
    </submittedName>
</protein>
<dbReference type="EMBL" id="JAVAMP010000002">
    <property type="protein sequence ID" value="MDP5273955.1"/>
    <property type="molecule type" value="Genomic_DNA"/>
</dbReference>
<dbReference type="Proteomes" id="UP001231941">
    <property type="component" value="Unassembled WGS sequence"/>
</dbReference>
<name>A0ABT9IX58_9BACL</name>
<proteinExistence type="predicted"/>